<dbReference type="InterPro" id="IPR029035">
    <property type="entry name" value="DHS-like_NAD/FAD-binding_dom"/>
</dbReference>
<accession>A0ABN0G8B6</accession>
<organism evidence="1 2">
    <name type="scientific">Burkholderia humptydooensis MSMB43</name>
    <dbReference type="NCBI Taxonomy" id="441157"/>
    <lineage>
        <taxon>Bacteria</taxon>
        <taxon>Pseudomonadati</taxon>
        <taxon>Pseudomonadota</taxon>
        <taxon>Betaproteobacteria</taxon>
        <taxon>Burkholderiales</taxon>
        <taxon>Burkholderiaceae</taxon>
        <taxon>Burkholderia</taxon>
        <taxon>pseudomallei group</taxon>
    </lineage>
</organism>
<sequence length="80" mass="8285">MSDSRRPPSNLSSAMRAAATPVAAELVDAAVRALSRADALLVTARAGIGIDSGLPDFRGAEGLWRAYPALGDVGYAFHES</sequence>
<keyword evidence="2" id="KW-1185">Reference proteome</keyword>
<dbReference type="EMBL" id="JH692062">
    <property type="protein sequence ID" value="EIP88466.1"/>
    <property type="molecule type" value="Genomic_DNA"/>
</dbReference>
<evidence type="ECO:0000313" key="2">
    <source>
        <dbReference type="Proteomes" id="UP000004682"/>
    </source>
</evidence>
<dbReference type="Proteomes" id="UP000004682">
    <property type="component" value="Unassembled WGS sequence"/>
</dbReference>
<dbReference type="SUPFAM" id="SSF52467">
    <property type="entry name" value="DHS-like NAD/FAD-binding domain"/>
    <property type="match status" value="1"/>
</dbReference>
<name>A0ABN0G8B6_9BURK</name>
<evidence type="ECO:0000313" key="1">
    <source>
        <dbReference type="EMBL" id="EIP88466.1"/>
    </source>
</evidence>
<reference evidence="2" key="1">
    <citation type="journal article" date="2012" name="J. Bacteriol.">
        <title>Revised Genome Sequence of Burkholderia thailandensis MSMB43 with Improved Annotation.</title>
        <authorList>
            <person name="Zhuo Y."/>
            <person name="Liu L."/>
            <person name="Wang Q."/>
            <person name="Liu X."/>
            <person name="Ren B."/>
            <person name="Liu M."/>
            <person name="Ni P."/>
            <person name="Cheng Y.Q."/>
            <person name="Zhang L."/>
        </authorList>
    </citation>
    <scope>NUCLEOTIDE SEQUENCE [LARGE SCALE GENOMIC DNA]</scope>
    <source>
        <strain evidence="2">MSMB43</strain>
    </source>
</reference>
<proteinExistence type="predicted"/>
<gene>
    <name evidence="1" type="ORF">A33K_14564</name>
</gene>
<protein>
    <submittedName>
        <fullName evidence="1">Sir2 family transcriptional regulator</fullName>
    </submittedName>
</protein>
<dbReference type="Gene3D" id="3.40.50.1220">
    <property type="entry name" value="TPP-binding domain"/>
    <property type="match status" value="1"/>
</dbReference>